<keyword evidence="1" id="KW-1133">Transmembrane helix</keyword>
<feature type="transmembrane region" description="Helical" evidence="1">
    <location>
        <begin position="150"/>
        <end position="169"/>
    </location>
</feature>
<feature type="transmembrane region" description="Helical" evidence="1">
    <location>
        <begin position="181"/>
        <end position="200"/>
    </location>
</feature>
<feature type="transmembrane region" description="Helical" evidence="1">
    <location>
        <begin position="28"/>
        <end position="48"/>
    </location>
</feature>
<keyword evidence="1" id="KW-0472">Membrane</keyword>
<evidence type="ECO:0000313" key="2">
    <source>
        <dbReference type="EMBL" id="GAA4430003.1"/>
    </source>
</evidence>
<feature type="transmembrane region" description="Helical" evidence="1">
    <location>
        <begin position="379"/>
        <end position="403"/>
    </location>
</feature>
<organism evidence="2 3">
    <name type="scientific">Georgenia halophila</name>
    <dbReference type="NCBI Taxonomy" id="620889"/>
    <lineage>
        <taxon>Bacteria</taxon>
        <taxon>Bacillati</taxon>
        <taxon>Actinomycetota</taxon>
        <taxon>Actinomycetes</taxon>
        <taxon>Micrococcales</taxon>
        <taxon>Bogoriellaceae</taxon>
        <taxon>Georgenia</taxon>
    </lineage>
</organism>
<feature type="transmembrane region" description="Helical" evidence="1">
    <location>
        <begin position="314"/>
        <end position="331"/>
    </location>
</feature>
<feature type="transmembrane region" description="Helical" evidence="1">
    <location>
        <begin position="123"/>
        <end position="144"/>
    </location>
</feature>
<evidence type="ECO:0008006" key="4">
    <source>
        <dbReference type="Google" id="ProtNLM"/>
    </source>
</evidence>
<sequence length="513" mass="52312">MSAPRGRDVRRWTRRRTRLRDPASPSDLLYDLYSGMLAVAISASMVLAASDRIGTDLATGPSTVGSGLGLHVTWLAVLAVLACIAAVTGLAARLGPVALSPAQTAWWLPLPVDRRGLLRPAAVLWPLAAAALGTILGTAVSLIVSAPLVSGAAAGAGLTTSCVLAVGLTQVSPVAHRRARLTADVALAALPVLTLVLVVLDPPVPAMPDTAMTATAVLVMVLAAALGIALDRRLGSLADSGLHERGAVAGEALGAAMSADTRALGRALSAATSPPERARTARMRWLRAVPRRLAPQAAVVTSDALLLLRSRRHLVQLVVAACLPALALSVAQPVPFVTLILLVVGAYTAALAVTEGARRAENAPMLDALLPLGAQQVRLLRLLVPSMAHAGWSVVVFAVLAWRYTGPEWLVLGMVAAPVWAAGAVRAAYREPPDFSGGLIHTPMGAVPPGAAAAFSKGPDIAILFSAPSLVAVLIGTVSPVLIGVQAGLAVVALAIAGYASRASRPSASASSS</sequence>
<reference evidence="3" key="1">
    <citation type="journal article" date="2019" name="Int. J. Syst. Evol. Microbiol.">
        <title>The Global Catalogue of Microorganisms (GCM) 10K type strain sequencing project: providing services to taxonomists for standard genome sequencing and annotation.</title>
        <authorList>
            <consortium name="The Broad Institute Genomics Platform"/>
            <consortium name="The Broad Institute Genome Sequencing Center for Infectious Disease"/>
            <person name="Wu L."/>
            <person name="Ma J."/>
        </authorList>
    </citation>
    <scope>NUCLEOTIDE SEQUENCE [LARGE SCALE GENOMIC DNA]</scope>
    <source>
        <strain evidence="3">JCM 17810</strain>
    </source>
</reference>
<dbReference type="RefSeq" id="WP_345217505.1">
    <property type="nucleotide sequence ID" value="NZ_BAABGN010000013.1"/>
</dbReference>
<gene>
    <name evidence="2" type="ORF">GCM10023169_32890</name>
</gene>
<feature type="transmembrane region" description="Helical" evidence="1">
    <location>
        <begin position="337"/>
        <end position="358"/>
    </location>
</feature>
<dbReference type="EMBL" id="BAABGN010000013">
    <property type="protein sequence ID" value="GAA4430003.1"/>
    <property type="molecule type" value="Genomic_DNA"/>
</dbReference>
<proteinExistence type="predicted"/>
<keyword evidence="3" id="KW-1185">Reference proteome</keyword>
<evidence type="ECO:0000313" key="3">
    <source>
        <dbReference type="Proteomes" id="UP001500622"/>
    </source>
</evidence>
<keyword evidence="1" id="KW-0812">Transmembrane</keyword>
<dbReference type="Pfam" id="PF19814">
    <property type="entry name" value="DUF6297"/>
    <property type="match status" value="1"/>
</dbReference>
<name>A0ABP8LHV8_9MICO</name>
<dbReference type="InterPro" id="IPR046264">
    <property type="entry name" value="DUF6297"/>
</dbReference>
<feature type="transmembrane region" description="Helical" evidence="1">
    <location>
        <begin position="68"/>
        <end position="92"/>
    </location>
</feature>
<comment type="caution">
    <text evidence="2">The sequence shown here is derived from an EMBL/GenBank/DDBJ whole genome shotgun (WGS) entry which is preliminary data.</text>
</comment>
<protein>
    <recommendedName>
        <fullName evidence="4">ABC-2 type transport system permease protein</fullName>
    </recommendedName>
</protein>
<evidence type="ECO:0000256" key="1">
    <source>
        <dbReference type="SAM" id="Phobius"/>
    </source>
</evidence>
<feature type="transmembrane region" description="Helical" evidence="1">
    <location>
        <begin position="481"/>
        <end position="500"/>
    </location>
</feature>
<dbReference type="Proteomes" id="UP001500622">
    <property type="component" value="Unassembled WGS sequence"/>
</dbReference>
<feature type="transmembrane region" description="Helical" evidence="1">
    <location>
        <begin position="212"/>
        <end position="230"/>
    </location>
</feature>
<accession>A0ABP8LHV8</accession>